<comment type="caution">
    <text evidence="1">The sequence shown here is derived from an EMBL/GenBank/DDBJ whole genome shotgun (WGS) entry which is preliminary data.</text>
</comment>
<sequence>MIEYKAGSRNSEADALSRRHETYCLPLLAAISAGRYEFLDELLKENLKCLGLKAGPVVYTLALLTGSKIHPTFHVSLLKPFKGDIHVESYPLPEVLVQWSHSSLEAATWKDLQTFSQLYNVPDLEKRIVLLLVYVSVFLVWL</sequence>
<evidence type="ECO:0000313" key="2">
    <source>
        <dbReference type="Proteomes" id="UP000813462"/>
    </source>
</evidence>
<protein>
    <submittedName>
        <fullName evidence="1">Uncharacterized protein</fullName>
    </submittedName>
</protein>
<proteinExistence type="predicted"/>
<dbReference type="AlphaFoldDB" id="A0A978VAB5"/>
<accession>A0A978VAB5</accession>
<gene>
    <name evidence="1" type="ORF">FEM48_Zijuj06G0162700</name>
</gene>
<name>A0A978VAB5_ZIZJJ</name>
<dbReference type="EMBL" id="JAEACU010000006">
    <property type="protein sequence ID" value="KAH7524850.1"/>
    <property type="molecule type" value="Genomic_DNA"/>
</dbReference>
<dbReference type="Proteomes" id="UP000813462">
    <property type="component" value="Unassembled WGS sequence"/>
</dbReference>
<evidence type="ECO:0000313" key="1">
    <source>
        <dbReference type="EMBL" id="KAH7524850.1"/>
    </source>
</evidence>
<organism evidence="1 2">
    <name type="scientific">Ziziphus jujuba var. spinosa</name>
    <dbReference type="NCBI Taxonomy" id="714518"/>
    <lineage>
        <taxon>Eukaryota</taxon>
        <taxon>Viridiplantae</taxon>
        <taxon>Streptophyta</taxon>
        <taxon>Embryophyta</taxon>
        <taxon>Tracheophyta</taxon>
        <taxon>Spermatophyta</taxon>
        <taxon>Magnoliopsida</taxon>
        <taxon>eudicotyledons</taxon>
        <taxon>Gunneridae</taxon>
        <taxon>Pentapetalae</taxon>
        <taxon>rosids</taxon>
        <taxon>fabids</taxon>
        <taxon>Rosales</taxon>
        <taxon>Rhamnaceae</taxon>
        <taxon>Paliureae</taxon>
        <taxon>Ziziphus</taxon>
    </lineage>
</organism>
<reference evidence="1" key="1">
    <citation type="journal article" date="2021" name="Front. Plant Sci.">
        <title>Chromosome-Scale Genome Assembly for Chinese Sour Jujube and Insights Into Its Genome Evolution and Domestication Signature.</title>
        <authorList>
            <person name="Shen L.-Y."/>
            <person name="Luo H."/>
            <person name="Wang X.-L."/>
            <person name="Wang X.-M."/>
            <person name="Qiu X.-J."/>
            <person name="Liu H."/>
            <person name="Zhou S.-S."/>
            <person name="Jia K.-H."/>
            <person name="Nie S."/>
            <person name="Bao Y.-T."/>
            <person name="Zhang R.-G."/>
            <person name="Yun Q.-Z."/>
            <person name="Chai Y.-H."/>
            <person name="Lu J.-Y."/>
            <person name="Li Y."/>
            <person name="Zhao S.-W."/>
            <person name="Mao J.-F."/>
            <person name="Jia S.-G."/>
            <person name="Mao Y.-M."/>
        </authorList>
    </citation>
    <scope>NUCLEOTIDE SEQUENCE</scope>
    <source>
        <strain evidence="1">AT0</strain>
        <tissue evidence="1">Leaf</tissue>
    </source>
</reference>